<evidence type="ECO:0000313" key="12">
    <source>
        <dbReference type="Proteomes" id="UP000032180"/>
    </source>
</evidence>
<dbReference type="eggNOG" id="KOG1339">
    <property type="taxonomic scope" value="Eukaryota"/>
</dbReference>
<evidence type="ECO:0000256" key="3">
    <source>
        <dbReference type="ARBA" id="ARBA00022729"/>
    </source>
</evidence>
<dbReference type="GO" id="GO:0006508">
    <property type="term" value="P:proteolysis"/>
    <property type="evidence" value="ECO:0007669"/>
    <property type="project" value="UniProtKB-KW"/>
</dbReference>
<reference evidence="12" key="2">
    <citation type="submission" date="2013-12" db="EMBL/GenBank/DDBJ databases">
        <authorList>
            <person name="Yu Y."/>
            <person name="Lee S."/>
            <person name="de Baynast K."/>
            <person name="Wissotski M."/>
            <person name="Liu L."/>
            <person name="Talag J."/>
            <person name="Goicoechea J."/>
            <person name="Angelova A."/>
            <person name="Jetty R."/>
            <person name="Kudrna D."/>
            <person name="Golser W."/>
            <person name="Rivera L."/>
            <person name="Zhang J."/>
            <person name="Wing R."/>
        </authorList>
    </citation>
    <scope>NUCLEOTIDE SEQUENCE</scope>
</reference>
<evidence type="ECO:0000256" key="2">
    <source>
        <dbReference type="ARBA" id="ARBA00022670"/>
    </source>
</evidence>
<keyword evidence="2 8" id="KW-0645">Protease</keyword>
<reference evidence="11 12" key="1">
    <citation type="submission" date="2012-08" db="EMBL/GenBank/DDBJ databases">
        <title>Oryza genome evolution.</title>
        <authorList>
            <person name="Wing R.A."/>
        </authorList>
    </citation>
    <scope>NUCLEOTIDE SEQUENCE</scope>
</reference>
<evidence type="ECO:0000256" key="9">
    <source>
        <dbReference type="SAM" id="MobiDB-lite"/>
    </source>
</evidence>
<proteinExistence type="inferred from homology"/>
<evidence type="ECO:0000256" key="8">
    <source>
        <dbReference type="RuleBase" id="RU000454"/>
    </source>
</evidence>
<feature type="domain" description="Peptidase A1" evidence="10">
    <location>
        <begin position="93"/>
        <end position="446"/>
    </location>
</feature>
<feature type="region of interest" description="Disordered" evidence="9">
    <location>
        <begin position="54"/>
        <end position="78"/>
    </location>
</feature>
<keyword evidence="5 8" id="KW-0378">Hydrolase</keyword>
<keyword evidence="12" id="KW-1185">Reference proteome</keyword>
<organism evidence="11 12">
    <name type="scientific">Leersia perrieri</name>
    <dbReference type="NCBI Taxonomy" id="77586"/>
    <lineage>
        <taxon>Eukaryota</taxon>
        <taxon>Viridiplantae</taxon>
        <taxon>Streptophyta</taxon>
        <taxon>Embryophyta</taxon>
        <taxon>Tracheophyta</taxon>
        <taxon>Spermatophyta</taxon>
        <taxon>Magnoliopsida</taxon>
        <taxon>Liliopsida</taxon>
        <taxon>Poales</taxon>
        <taxon>Poaceae</taxon>
        <taxon>BOP clade</taxon>
        <taxon>Oryzoideae</taxon>
        <taxon>Oryzeae</taxon>
        <taxon>Oryzinae</taxon>
        <taxon>Leersia</taxon>
    </lineage>
</organism>
<dbReference type="PRINTS" id="PR00792">
    <property type="entry name" value="PEPSIN"/>
</dbReference>
<reference evidence="11" key="3">
    <citation type="submission" date="2015-04" db="UniProtKB">
        <authorList>
            <consortium name="EnsemblPlants"/>
        </authorList>
    </citation>
    <scope>IDENTIFICATION</scope>
</reference>
<dbReference type="InterPro" id="IPR001969">
    <property type="entry name" value="Aspartic_peptidase_AS"/>
</dbReference>
<dbReference type="PROSITE" id="PS51767">
    <property type="entry name" value="PEPTIDASE_A1"/>
    <property type="match status" value="1"/>
</dbReference>
<evidence type="ECO:0000256" key="4">
    <source>
        <dbReference type="ARBA" id="ARBA00022750"/>
    </source>
</evidence>
<feature type="compositionally biased region" description="Low complexity" evidence="9">
    <location>
        <begin position="63"/>
        <end position="73"/>
    </location>
</feature>
<dbReference type="InterPro" id="IPR001461">
    <property type="entry name" value="Aspartic_peptidase_A1"/>
</dbReference>
<sequence length="451" mass="46733">MTLTIDASVGGATSNSSALTIVHLHGPCSPLHSPHAGAPPPPSHAEILERDQSRANSIHRKTSTTSPDPTPTSKQAAASLPAHTGISLGTLNYVVTVGLGTPSRPYTVVFDTGSDLSWVQCSPCRAAGGCYEQQDPLFDPSQSSTYAAVACSEADCDLLDADTGSCSTDGDSRCRYKVLYGDDSNTYGDLARDTLTLSGNDKLYGFVFGCGEENSGLFGHADGLLGLGRESVSLPSQGAAIGYGPGFTYCLPSSSANGYLSLGAASSPAANAVFTPMVTRMDTPSFYYLDLIGIKVARRPLNFPATTFAVSGGGTVIDSGTVITRLPRRAYEALRSAFVREMVNRNYRRAPALSILDTCYDLTTGHGGKAGAAAAAADVPRVELDFAGGASVVLDAAGVLYVAKATQACLAFASTGDDTSIAILGNTQQKTFAVVYDVANKRIGFAPKACS</sequence>
<dbReference type="GO" id="GO:0004190">
    <property type="term" value="F:aspartic-type endopeptidase activity"/>
    <property type="evidence" value="ECO:0007669"/>
    <property type="project" value="UniProtKB-KW"/>
</dbReference>
<evidence type="ECO:0000256" key="7">
    <source>
        <dbReference type="PIRSR" id="PIRSR601461-1"/>
    </source>
</evidence>
<feature type="active site" evidence="7">
    <location>
        <position position="111"/>
    </location>
</feature>
<dbReference type="AlphaFoldDB" id="A0A0D9XEZ1"/>
<keyword evidence="6" id="KW-1015">Disulfide bond</keyword>
<evidence type="ECO:0000313" key="11">
    <source>
        <dbReference type="EnsemblPlants" id="LPERR09G10490.1"/>
    </source>
</evidence>
<evidence type="ECO:0000259" key="10">
    <source>
        <dbReference type="PROSITE" id="PS51767"/>
    </source>
</evidence>
<keyword evidence="3" id="KW-0732">Signal</keyword>
<dbReference type="EnsemblPlants" id="LPERR09G10490.1">
    <property type="protein sequence ID" value="LPERR09G10490.1"/>
    <property type="gene ID" value="LPERR09G10490"/>
</dbReference>
<dbReference type="STRING" id="77586.A0A0D9XEZ1"/>
<dbReference type="InterPro" id="IPR021109">
    <property type="entry name" value="Peptidase_aspartic_dom_sf"/>
</dbReference>
<evidence type="ECO:0000256" key="1">
    <source>
        <dbReference type="ARBA" id="ARBA00007447"/>
    </source>
</evidence>
<dbReference type="Gene3D" id="2.40.70.10">
    <property type="entry name" value="Acid Proteases"/>
    <property type="match status" value="2"/>
</dbReference>
<dbReference type="Pfam" id="PF14541">
    <property type="entry name" value="TAXi_C"/>
    <property type="match status" value="1"/>
</dbReference>
<keyword evidence="4 8" id="KW-0064">Aspartyl protease</keyword>
<dbReference type="PROSITE" id="PS00141">
    <property type="entry name" value="ASP_PROTEASE"/>
    <property type="match status" value="1"/>
</dbReference>
<dbReference type="HOGENOM" id="CLU_005738_5_2_1"/>
<dbReference type="Proteomes" id="UP000032180">
    <property type="component" value="Chromosome 9"/>
</dbReference>
<comment type="similarity">
    <text evidence="1 8">Belongs to the peptidase A1 family.</text>
</comment>
<dbReference type="InterPro" id="IPR033873">
    <property type="entry name" value="CND41-like"/>
</dbReference>
<dbReference type="PANTHER" id="PTHR13683:SF750">
    <property type="entry name" value="ASPARTYL PROTEASE AED1"/>
    <property type="match status" value="1"/>
</dbReference>
<evidence type="ECO:0000256" key="5">
    <source>
        <dbReference type="ARBA" id="ARBA00022801"/>
    </source>
</evidence>
<dbReference type="InterPro" id="IPR032861">
    <property type="entry name" value="TAXi_N"/>
</dbReference>
<name>A0A0D9XEZ1_9ORYZ</name>
<dbReference type="CDD" id="cd05472">
    <property type="entry name" value="cnd41_like"/>
    <property type="match status" value="1"/>
</dbReference>
<evidence type="ECO:0000256" key="6">
    <source>
        <dbReference type="ARBA" id="ARBA00023157"/>
    </source>
</evidence>
<dbReference type="InterPro" id="IPR032799">
    <property type="entry name" value="TAXi_C"/>
</dbReference>
<protein>
    <recommendedName>
        <fullName evidence="10">Peptidase A1 domain-containing protein</fullName>
    </recommendedName>
</protein>
<dbReference type="FunFam" id="2.40.70.10:FF:000021">
    <property type="entry name" value="Aspartyl protease AED1"/>
    <property type="match status" value="1"/>
</dbReference>
<accession>A0A0D9XEZ1</accession>
<dbReference type="FunFam" id="2.40.70.10:FF:000013">
    <property type="entry name" value="Aspartyl protease AED1"/>
    <property type="match status" value="1"/>
</dbReference>
<dbReference type="InterPro" id="IPR033121">
    <property type="entry name" value="PEPTIDASE_A1"/>
</dbReference>
<feature type="active site" evidence="7">
    <location>
        <position position="318"/>
    </location>
</feature>
<dbReference type="Pfam" id="PF14543">
    <property type="entry name" value="TAXi_N"/>
    <property type="match status" value="1"/>
</dbReference>
<dbReference type="SUPFAM" id="SSF50630">
    <property type="entry name" value="Acid proteases"/>
    <property type="match status" value="1"/>
</dbReference>
<dbReference type="Gramene" id="LPERR09G10490.1">
    <property type="protein sequence ID" value="LPERR09G10490.1"/>
    <property type="gene ID" value="LPERR09G10490"/>
</dbReference>
<dbReference type="PANTHER" id="PTHR13683">
    <property type="entry name" value="ASPARTYL PROTEASES"/>
    <property type="match status" value="1"/>
</dbReference>